<reference evidence="2 3" key="1">
    <citation type="submission" date="2014-09" db="EMBL/GenBank/DDBJ databases">
        <title>Draft genome of Bradyrhizobium japonicum Is-34.</title>
        <authorList>
            <person name="Tsurumaru H."/>
            <person name="Yamakawa T."/>
            <person name="Hashimoto S."/>
            <person name="Okizaki K."/>
            <person name="Kanesaki Y."/>
            <person name="Yoshikawa H."/>
            <person name="Yajima S."/>
        </authorList>
    </citation>
    <scope>NUCLEOTIDE SEQUENCE [LARGE SCALE GENOMIC DNA]</scope>
    <source>
        <strain evidence="2 3">Is-34</strain>
    </source>
</reference>
<reference evidence="1 4" key="2">
    <citation type="submission" date="2016-11" db="EMBL/GenBank/DDBJ databases">
        <title>Complete Genome Sequence of Bradyrhizobium sp. strain J5, an isolated from soybean nodule in Hokkaido.</title>
        <authorList>
            <person name="Kanehara K."/>
        </authorList>
    </citation>
    <scope>NUCLEOTIDE SEQUENCE [LARGE SCALE GENOMIC DNA]</scope>
    <source>
        <strain evidence="1 4">J5</strain>
    </source>
</reference>
<proteinExistence type="predicted"/>
<sequence length="76" mass="8139">MAESFGNSFTVVQVTADDTTTQIWIALAKPSQALTLVLAAVPEGWTAEVLSVAITSKQQRLFEGLKLQPGDVHRVG</sequence>
<evidence type="ECO:0000313" key="1">
    <source>
        <dbReference type="EMBL" id="APG09551.1"/>
    </source>
</evidence>
<dbReference type="EMBL" id="CP017637">
    <property type="protein sequence ID" value="APG09551.1"/>
    <property type="molecule type" value="Genomic_DNA"/>
</dbReference>
<gene>
    <name evidence="1" type="ORF">BKD09_14500</name>
    <name evidence="2" type="ORF">MA20_03260</name>
</gene>
<name>A0A0A3Y4T8_BRAJP</name>
<dbReference type="Proteomes" id="UP000181962">
    <property type="component" value="Chromosome"/>
</dbReference>
<accession>A0A0A3Y4T8</accession>
<evidence type="ECO:0000313" key="3">
    <source>
        <dbReference type="Proteomes" id="UP000030377"/>
    </source>
</evidence>
<dbReference type="Proteomes" id="UP000030377">
    <property type="component" value="Unassembled WGS sequence"/>
</dbReference>
<protein>
    <submittedName>
        <fullName evidence="2">Uncharacterized protein</fullName>
    </submittedName>
</protein>
<evidence type="ECO:0000313" key="4">
    <source>
        <dbReference type="Proteomes" id="UP000181962"/>
    </source>
</evidence>
<evidence type="ECO:0000313" key="2">
    <source>
        <dbReference type="EMBL" id="KGT81747.1"/>
    </source>
</evidence>
<organism evidence="2 3">
    <name type="scientific">Bradyrhizobium japonicum</name>
    <dbReference type="NCBI Taxonomy" id="375"/>
    <lineage>
        <taxon>Bacteria</taxon>
        <taxon>Pseudomonadati</taxon>
        <taxon>Pseudomonadota</taxon>
        <taxon>Alphaproteobacteria</taxon>
        <taxon>Hyphomicrobiales</taxon>
        <taxon>Nitrobacteraceae</taxon>
        <taxon>Bradyrhizobium</taxon>
    </lineage>
</organism>
<dbReference type="AlphaFoldDB" id="A0A0A3Y4T8"/>
<dbReference type="EMBL" id="JRPN01000001">
    <property type="protein sequence ID" value="KGT81747.1"/>
    <property type="molecule type" value="Genomic_DNA"/>
</dbReference>